<dbReference type="CDD" id="cd00093">
    <property type="entry name" value="HTH_XRE"/>
    <property type="match status" value="1"/>
</dbReference>
<evidence type="ECO:0000313" key="3">
    <source>
        <dbReference type="EMBL" id="MFC3228552.1"/>
    </source>
</evidence>
<dbReference type="SUPFAM" id="SSF47413">
    <property type="entry name" value="lambda repressor-like DNA-binding domains"/>
    <property type="match status" value="1"/>
</dbReference>
<dbReference type="RefSeq" id="WP_379901780.1">
    <property type="nucleotide sequence ID" value="NZ_JBHRTR010000028.1"/>
</dbReference>
<comment type="caution">
    <text evidence="3">The sequence shown here is derived from an EMBL/GenBank/DDBJ whole genome shotgun (WGS) entry which is preliminary data.</text>
</comment>
<dbReference type="InterPro" id="IPR010982">
    <property type="entry name" value="Lambda_DNA-bd_dom_sf"/>
</dbReference>
<dbReference type="SMART" id="SM00530">
    <property type="entry name" value="HTH_XRE"/>
    <property type="match status" value="1"/>
</dbReference>
<dbReference type="Gene3D" id="1.10.260.40">
    <property type="entry name" value="lambda repressor-like DNA-binding domains"/>
    <property type="match status" value="1"/>
</dbReference>
<gene>
    <name evidence="3" type="ORF">ACFOGJ_15005</name>
</gene>
<keyword evidence="1" id="KW-0238">DNA-binding</keyword>
<reference evidence="4" key="1">
    <citation type="journal article" date="2019" name="Int. J. Syst. Evol. Microbiol.">
        <title>The Global Catalogue of Microorganisms (GCM) 10K type strain sequencing project: providing services to taxonomists for standard genome sequencing and annotation.</title>
        <authorList>
            <consortium name="The Broad Institute Genomics Platform"/>
            <consortium name="The Broad Institute Genome Sequencing Center for Infectious Disease"/>
            <person name="Wu L."/>
            <person name="Ma J."/>
        </authorList>
    </citation>
    <scope>NUCLEOTIDE SEQUENCE [LARGE SCALE GENOMIC DNA]</scope>
    <source>
        <strain evidence="4">KCTC 42964</strain>
    </source>
</reference>
<evidence type="ECO:0000259" key="2">
    <source>
        <dbReference type="PROSITE" id="PS50943"/>
    </source>
</evidence>
<protein>
    <submittedName>
        <fullName evidence="3">Helix-turn-helix domain-containing protein</fullName>
    </submittedName>
</protein>
<keyword evidence="4" id="KW-1185">Reference proteome</keyword>
<dbReference type="Pfam" id="PF13560">
    <property type="entry name" value="HTH_31"/>
    <property type="match status" value="1"/>
</dbReference>
<dbReference type="InterPro" id="IPR001387">
    <property type="entry name" value="Cro/C1-type_HTH"/>
</dbReference>
<dbReference type="Proteomes" id="UP001595528">
    <property type="component" value="Unassembled WGS sequence"/>
</dbReference>
<organism evidence="3 4">
    <name type="scientific">Marinibaculum pumilum</name>
    <dbReference type="NCBI Taxonomy" id="1766165"/>
    <lineage>
        <taxon>Bacteria</taxon>
        <taxon>Pseudomonadati</taxon>
        <taxon>Pseudomonadota</taxon>
        <taxon>Alphaproteobacteria</taxon>
        <taxon>Rhodospirillales</taxon>
        <taxon>Rhodospirillaceae</taxon>
        <taxon>Marinibaculum</taxon>
    </lineage>
</organism>
<dbReference type="PANTHER" id="PTHR46558">
    <property type="entry name" value="TRACRIPTIONAL REGULATORY PROTEIN-RELATED-RELATED"/>
    <property type="match status" value="1"/>
</dbReference>
<name>A0ABV7L1R2_9PROT</name>
<accession>A0ABV7L1R2</accession>
<proteinExistence type="predicted"/>
<dbReference type="PANTHER" id="PTHR46558:SF11">
    <property type="entry name" value="HTH-TYPE TRANSCRIPTIONAL REGULATOR XRE"/>
    <property type="match status" value="1"/>
</dbReference>
<sequence>MSLATRLQELRVKSGQSLQDVAEAVGVSRTHIWELEKGRSQNPSLEILRKLADHFRVTIRFLVGESHEAADDEQLMRMFRQAGELEEVDRAVLDDMIQSMLKRRRGRDVKT</sequence>
<evidence type="ECO:0000256" key="1">
    <source>
        <dbReference type="ARBA" id="ARBA00023125"/>
    </source>
</evidence>
<dbReference type="EMBL" id="JBHRTR010000028">
    <property type="protein sequence ID" value="MFC3228552.1"/>
    <property type="molecule type" value="Genomic_DNA"/>
</dbReference>
<evidence type="ECO:0000313" key="4">
    <source>
        <dbReference type="Proteomes" id="UP001595528"/>
    </source>
</evidence>
<dbReference type="PROSITE" id="PS50943">
    <property type="entry name" value="HTH_CROC1"/>
    <property type="match status" value="1"/>
</dbReference>
<feature type="domain" description="HTH cro/C1-type" evidence="2">
    <location>
        <begin position="7"/>
        <end position="62"/>
    </location>
</feature>